<evidence type="ECO:0000313" key="4">
    <source>
        <dbReference type="Proteomes" id="UP000664761"/>
    </source>
</evidence>
<sequence length="96" mass="10684">MPRNIGSLIIKLVLFSFIVGWALTLFDITPLDLLKDLTGTIGQIYSTALSTVRWAADYILLGAVIVIPIWAIVSGLNYLQRKSRRNMSSSSSKRQD</sequence>
<dbReference type="RefSeq" id="WP_207045410.1">
    <property type="nucleotide sequence ID" value="NZ_JAFLNC010000003.1"/>
</dbReference>
<proteinExistence type="predicted"/>
<gene>
    <name evidence="3" type="ORF">J0X12_10555</name>
</gene>
<feature type="domain" description="DUF6460" evidence="2">
    <location>
        <begin position="45"/>
        <end position="73"/>
    </location>
</feature>
<comment type="caution">
    <text evidence="3">The sequence shown here is derived from an EMBL/GenBank/DDBJ whole genome shotgun (WGS) entry which is preliminary data.</text>
</comment>
<dbReference type="Pfam" id="PF20061">
    <property type="entry name" value="DUF6460"/>
    <property type="match status" value="1"/>
</dbReference>
<evidence type="ECO:0000259" key="2">
    <source>
        <dbReference type="Pfam" id="PF20061"/>
    </source>
</evidence>
<feature type="transmembrane region" description="Helical" evidence="1">
    <location>
        <begin position="58"/>
        <end position="79"/>
    </location>
</feature>
<feature type="transmembrane region" description="Helical" evidence="1">
    <location>
        <begin position="12"/>
        <end position="31"/>
    </location>
</feature>
<name>A0ABS3F6V5_9PROT</name>
<dbReference type="EMBL" id="JAFLNC010000003">
    <property type="protein sequence ID" value="MBO0334058.1"/>
    <property type="molecule type" value="Genomic_DNA"/>
</dbReference>
<keyword evidence="1" id="KW-0812">Transmembrane</keyword>
<dbReference type="Proteomes" id="UP000664761">
    <property type="component" value="Unassembled WGS sequence"/>
</dbReference>
<evidence type="ECO:0000313" key="3">
    <source>
        <dbReference type="EMBL" id="MBO0334058.1"/>
    </source>
</evidence>
<keyword evidence="4" id="KW-1185">Reference proteome</keyword>
<evidence type="ECO:0000256" key="1">
    <source>
        <dbReference type="SAM" id="Phobius"/>
    </source>
</evidence>
<keyword evidence="1" id="KW-0472">Membrane</keyword>
<dbReference type="InterPro" id="IPR045594">
    <property type="entry name" value="DUF6460"/>
</dbReference>
<protein>
    <recommendedName>
        <fullName evidence="2">DUF6460 domain-containing protein</fullName>
    </recommendedName>
</protein>
<accession>A0ABS3F6V5</accession>
<keyword evidence="1" id="KW-1133">Transmembrane helix</keyword>
<organism evidence="3 4">
    <name type="scientific">Sneathiella sedimenti</name>
    <dbReference type="NCBI Taxonomy" id="2816034"/>
    <lineage>
        <taxon>Bacteria</taxon>
        <taxon>Pseudomonadati</taxon>
        <taxon>Pseudomonadota</taxon>
        <taxon>Alphaproteobacteria</taxon>
        <taxon>Sneathiellales</taxon>
        <taxon>Sneathiellaceae</taxon>
        <taxon>Sneathiella</taxon>
    </lineage>
</organism>
<reference evidence="3 4" key="1">
    <citation type="submission" date="2021-03" db="EMBL/GenBank/DDBJ databases">
        <title>Sneathiella sp. CAU 1612 isolated from Kang Won-do.</title>
        <authorList>
            <person name="Kim W."/>
        </authorList>
    </citation>
    <scope>NUCLEOTIDE SEQUENCE [LARGE SCALE GENOMIC DNA]</scope>
    <source>
        <strain evidence="3 4">CAU 1612</strain>
    </source>
</reference>